<evidence type="ECO:0000313" key="4">
    <source>
        <dbReference type="EMBL" id="MEX1666937.1"/>
    </source>
</evidence>
<dbReference type="Proteomes" id="UP001557484">
    <property type="component" value="Unassembled WGS sequence"/>
</dbReference>
<dbReference type="EMBL" id="JBFRYB010000001">
    <property type="protein sequence ID" value="MEX1666937.1"/>
    <property type="molecule type" value="Genomic_DNA"/>
</dbReference>
<organism evidence="4 5">
    <name type="scientific">Zhongshania arctica</name>
    <dbReference type="NCBI Taxonomy" id="3238302"/>
    <lineage>
        <taxon>Bacteria</taxon>
        <taxon>Pseudomonadati</taxon>
        <taxon>Pseudomonadota</taxon>
        <taxon>Gammaproteobacteria</taxon>
        <taxon>Cellvibrionales</taxon>
        <taxon>Spongiibacteraceae</taxon>
        <taxon>Zhongshania</taxon>
    </lineage>
</organism>
<comment type="caution">
    <text evidence="4">The sequence shown here is derived from an EMBL/GenBank/DDBJ whole genome shotgun (WGS) entry which is preliminary data.</text>
</comment>
<name>A0ABV3TZ83_9GAMM</name>
<reference evidence="4 5" key="1">
    <citation type="journal article" date="2011" name="Int. J. Syst. Evol. Microbiol.">
        <title>Zhongshania antarctica gen. nov., sp. nov. and Zhongshania guokunii sp. nov., gammaproteobacteria respectively isolated from coastal attached (fast) ice and surface seawater of the Antarctic.</title>
        <authorList>
            <person name="Li H.J."/>
            <person name="Zhang X.Y."/>
            <person name="Chen C.X."/>
            <person name="Zhang Y.J."/>
            <person name="Gao Z.M."/>
            <person name="Yu Y."/>
            <person name="Chen X.L."/>
            <person name="Chen B."/>
            <person name="Zhang Y.Z."/>
        </authorList>
    </citation>
    <scope>NUCLEOTIDE SEQUENCE [LARGE SCALE GENOMIC DNA]</scope>
    <source>
        <strain evidence="4 5">R06B22</strain>
    </source>
</reference>
<evidence type="ECO:0000313" key="5">
    <source>
        <dbReference type="Proteomes" id="UP001557484"/>
    </source>
</evidence>
<dbReference type="Pfam" id="PF23562">
    <property type="entry name" value="AMP-binding_C_3"/>
    <property type="match status" value="1"/>
</dbReference>
<keyword evidence="1" id="KW-0547">Nucleotide-binding</keyword>
<evidence type="ECO:0000256" key="2">
    <source>
        <dbReference type="ARBA" id="ARBA00022840"/>
    </source>
</evidence>
<evidence type="ECO:0000259" key="3">
    <source>
        <dbReference type="Pfam" id="PF00501"/>
    </source>
</evidence>
<feature type="domain" description="AMP-dependent synthetase/ligase" evidence="3">
    <location>
        <begin position="16"/>
        <end position="392"/>
    </location>
</feature>
<dbReference type="Pfam" id="PF00501">
    <property type="entry name" value="AMP-binding"/>
    <property type="match status" value="1"/>
</dbReference>
<dbReference type="InterPro" id="IPR000873">
    <property type="entry name" value="AMP-dep_synth/lig_dom"/>
</dbReference>
<dbReference type="RefSeq" id="WP_368376997.1">
    <property type="nucleotide sequence ID" value="NZ_JBFRYB010000001.1"/>
</dbReference>
<dbReference type="Gene3D" id="3.40.50.12780">
    <property type="entry name" value="N-terminal domain of ligase-like"/>
    <property type="match status" value="1"/>
</dbReference>
<dbReference type="InterPro" id="IPR020845">
    <property type="entry name" value="AMP-binding_CS"/>
</dbReference>
<sequence>MALTNTSTGLDGLYHWEKNLPNKVYLTQPYDGGQTIDYTWAEVGKEARRMATYLKSLNYPAGSNIALISKNCAHWIIADLAIWLAGHVSVPLYPTLNSETVKYILDHSEAKLLFIGKLDDWDMMKAGIPADIPKINLPLSPAQEELPADCMKWYDAIQGVEPMSENPVRGQDEMATIVYTSGSTGLPKGVMTSFGAIAASASFLANITDVSPESRVISYLPLAHVYERVAIEANTLRYGSHVFFAEELNTFPADLRRARPTFFHSVPRLWVKFQLGVMAKIGEKKFNRLMKLPIIRGIIKKKILTQLGLENVKIAATGSAPLPPNVIAWYRNLGLELLEGYGMTENFAYSHCSLPGRSRVGYVGHSQEGVTTEIADNGEILIKSPANMMGYYKNPEKTAEDLTEDGFLKTGDMGELDEDGRLKITGRVKELFKTSKGKYVAPVPIENKLCAHRNIEVVCIAGANQTQPYGLVLLSEDDLAARAKGNLDEAALTEEFTKLLTEVNATLDPHEHVKFLLVVKDTWSIENGFLTPTMKIKRNIIEDHYAPNIDAWYGAKKKVIWES</sequence>
<keyword evidence="2" id="KW-0067">ATP-binding</keyword>
<dbReference type="InterPro" id="IPR042099">
    <property type="entry name" value="ANL_N_sf"/>
</dbReference>
<dbReference type="SUPFAM" id="SSF56801">
    <property type="entry name" value="Acetyl-CoA synthetase-like"/>
    <property type="match status" value="1"/>
</dbReference>
<dbReference type="PANTHER" id="PTHR43272">
    <property type="entry name" value="LONG-CHAIN-FATTY-ACID--COA LIGASE"/>
    <property type="match status" value="1"/>
</dbReference>
<keyword evidence="5" id="KW-1185">Reference proteome</keyword>
<proteinExistence type="predicted"/>
<gene>
    <name evidence="4" type="ORF">AB4875_15690</name>
</gene>
<evidence type="ECO:0000256" key="1">
    <source>
        <dbReference type="ARBA" id="ARBA00022741"/>
    </source>
</evidence>
<dbReference type="PANTHER" id="PTHR43272:SF33">
    <property type="entry name" value="AMP-BINDING DOMAIN-CONTAINING PROTEIN-RELATED"/>
    <property type="match status" value="1"/>
</dbReference>
<protein>
    <submittedName>
        <fullName evidence="4">AMP-binding protein</fullName>
    </submittedName>
</protein>
<dbReference type="PROSITE" id="PS00455">
    <property type="entry name" value="AMP_BINDING"/>
    <property type="match status" value="1"/>
</dbReference>
<accession>A0ABV3TZ83</accession>